<evidence type="ECO:0000313" key="2">
    <source>
        <dbReference type="EMBL" id="CRL30221.1"/>
    </source>
</evidence>
<proteinExistence type="predicted"/>
<reference evidence="2 3" key="1">
    <citation type="journal article" date="2014" name="Nat. Commun.">
        <title>Multiple recent horizontal transfers of a large genomic region in cheese making fungi.</title>
        <authorList>
            <person name="Cheeseman K."/>
            <person name="Ropars J."/>
            <person name="Renault P."/>
            <person name="Dupont J."/>
            <person name="Gouzy J."/>
            <person name="Branca A."/>
            <person name="Abraham A.L."/>
            <person name="Ceppi M."/>
            <person name="Conseiller E."/>
            <person name="Debuchy R."/>
            <person name="Malagnac F."/>
            <person name="Goarin A."/>
            <person name="Silar P."/>
            <person name="Lacoste S."/>
            <person name="Sallet E."/>
            <person name="Bensimon A."/>
            <person name="Giraud T."/>
            <person name="Brygoo Y."/>
        </authorList>
    </citation>
    <scope>NUCLEOTIDE SEQUENCE [LARGE SCALE GENOMIC DNA]</scope>
    <source>
        <strain evidence="3">FM 013</strain>
    </source>
</reference>
<evidence type="ECO:0000256" key="1">
    <source>
        <dbReference type="SAM" id="MobiDB-lite"/>
    </source>
</evidence>
<accession>A0A0G4PV45</accession>
<dbReference type="EMBL" id="HG793179">
    <property type="protein sequence ID" value="CRL30221.1"/>
    <property type="molecule type" value="Genomic_DNA"/>
</dbReference>
<evidence type="ECO:0000313" key="3">
    <source>
        <dbReference type="Proteomes" id="UP000053732"/>
    </source>
</evidence>
<organism evidence="2 3">
    <name type="scientific">Penicillium camemberti (strain FM 013)</name>
    <dbReference type="NCBI Taxonomy" id="1429867"/>
    <lineage>
        <taxon>Eukaryota</taxon>
        <taxon>Fungi</taxon>
        <taxon>Dikarya</taxon>
        <taxon>Ascomycota</taxon>
        <taxon>Pezizomycotina</taxon>
        <taxon>Eurotiomycetes</taxon>
        <taxon>Eurotiomycetidae</taxon>
        <taxon>Eurotiales</taxon>
        <taxon>Aspergillaceae</taxon>
        <taxon>Penicillium</taxon>
    </lineage>
</organism>
<protein>
    <submittedName>
        <fullName evidence="2">Str. FM013</fullName>
    </submittedName>
</protein>
<dbReference type="AlphaFoldDB" id="A0A0G4PV45"/>
<feature type="region of interest" description="Disordered" evidence="1">
    <location>
        <begin position="66"/>
        <end position="91"/>
    </location>
</feature>
<name>A0A0G4PV45_PENC3</name>
<dbReference type="Proteomes" id="UP000053732">
    <property type="component" value="Unassembled WGS sequence"/>
</dbReference>
<keyword evidence="3" id="KW-1185">Reference proteome</keyword>
<sequence length="455" mass="52218">MNQSDSAGKLLPASSEADEFVSFAKWAFGPTGLPNLQILDLGDFSDKDQFQKQQCLIRRRCQEKANMQAESLPQRRPVKRRRRSSGSQSSERLENGIFGTILPKFLPPQMTQVTLVVNSPLTNEIKLLMEKCPALIPQAKRLVDVYQCLWEAYLKEYGKAKEAAEENRLLGNSNSWLEENNESLRRICTDREANLYDSRQAFQTTKWHFKYTRGGGVIVDPSFYNRHIFAGCHPNISYQVTMIILDAEHHTSAMEEDIGHNYFLPFGEDFPWGNFSENTLSPVLRTPSYDIFPTLAWRNQLPTNGTRTILPFVGCYYFSGYSGQHSFCQMGPDVLSDSTSSEDIFLFLSSLSPVREVYWLEILFTVLDKSTREVLDEKSFLLHRWLGSLTRMREEILSNLSYFTVNGLENFHFQICMWPGRDSACLEPMACIRPPMQNLPLDPMDFVQNIIGNFL</sequence>
<gene>
    <name evidence="2" type="ORF">PCAMFM013_S046g000025</name>
</gene>